<accession>V4L1P5</accession>
<reference evidence="8 9" key="1">
    <citation type="journal article" date="2013" name="Front. Plant Sci.">
        <title>The Reference Genome of the Halophytic Plant Eutrema salsugineum.</title>
        <authorList>
            <person name="Yang R."/>
            <person name="Jarvis D.E."/>
            <person name="Chen H."/>
            <person name="Beilstein M.A."/>
            <person name="Grimwood J."/>
            <person name="Jenkins J."/>
            <person name="Shu S."/>
            <person name="Prochnik S."/>
            <person name="Xin M."/>
            <person name="Ma C."/>
            <person name="Schmutz J."/>
            <person name="Wing R.A."/>
            <person name="Mitchell-Olds T."/>
            <person name="Schumaker K.S."/>
            <person name="Wang X."/>
        </authorList>
    </citation>
    <scope>NUCLEOTIDE SEQUENCE [LARGE SCALE GENOMIC DNA]</scope>
</reference>
<dbReference type="OrthoDB" id="435022at2759"/>
<dbReference type="AlphaFoldDB" id="V4L1P5"/>
<sequence>MEISERAKARLTVLSAHLAVSDDPVGLEQVLPAIEPWCTSNAAPHGSLKGSLTIIDERTGKKYQVPVSEDGTVKCVDLKKIKTGKDDKGLTLYDPGYLNTAPVRSSISYTDGDEGILRYRGYPIEELAESSTFLEVAYLLLYGNLPSQSQLADWEFAISQHSAVPQGVLDIIQSMPHDAHPLGAHVSAMSTLSLFHPDANPSIMGQDIYKSKQVRDEQIFRILGQAPTIAVAACLKTAGKPPVLPSGKLSYAENSLYMLHSMGNRSYKPDPRLARVLDIIFILHAEHEMNCSTAAARHLASTGVDVYTAVGGALGAICGPLHGGAVEAVTKMLSEIGTVENIPKFIESVKNKKRRMSGFGHRIYKNYDPRAKIIKKLAEEVFSIVGKDPLVEIAAALEKTALSDEYFIKRKLYPNVDFYSGLICRAMGISHTLITVPRMAGYLSHWLESLDDPDTKIMRPQQAYNGVWLRHYEPVKERTIQSMSDLDRISLVKFPFRMHQQGVN</sequence>
<evidence type="ECO:0000256" key="6">
    <source>
        <dbReference type="ARBA" id="ARBA00023140"/>
    </source>
</evidence>
<dbReference type="InterPro" id="IPR002020">
    <property type="entry name" value="Citrate_synthase"/>
</dbReference>
<evidence type="ECO:0000313" key="8">
    <source>
        <dbReference type="EMBL" id="ESQ44205.1"/>
    </source>
</evidence>
<comment type="subcellular location">
    <subcellularLocation>
        <location evidence="1">Peroxisome</location>
    </subcellularLocation>
</comment>
<evidence type="ECO:0000256" key="7">
    <source>
        <dbReference type="RuleBase" id="RU000441"/>
    </source>
</evidence>
<dbReference type="GO" id="GO:0006099">
    <property type="term" value="P:tricarboxylic acid cycle"/>
    <property type="evidence" value="ECO:0007669"/>
    <property type="project" value="UniProtKB-KW"/>
</dbReference>
<organism evidence="8 9">
    <name type="scientific">Eutrema salsugineum</name>
    <name type="common">Saltwater cress</name>
    <name type="synonym">Sisymbrium salsugineum</name>
    <dbReference type="NCBI Taxonomy" id="72664"/>
    <lineage>
        <taxon>Eukaryota</taxon>
        <taxon>Viridiplantae</taxon>
        <taxon>Streptophyta</taxon>
        <taxon>Embryophyta</taxon>
        <taxon>Tracheophyta</taxon>
        <taxon>Spermatophyta</taxon>
        <taxon>Magnoliopsida</taxon>
        <taxon>eudicotyledons</taxon>
        <taxon>Gunneridae</taxon>
        <taxon>Pentapetalae</taxon>
        <taxon>rosids</taxon>
        <taxon>malvids</taxon>
        <taxon>Brassicales</taxon>
        <taxon>Brassicaceae</taxon>
        <taxon>Eutremeae</taxon>
        <taxon>Eutrema</taxon>
    </lineage>
</organism>
<keyword evidence="9" id="KW-1185">Reference proteome</keyword>
<dbReference type="Proteomes" id="UP000030689">
    <property type="component" value="Unassembled WGS sequence"/>
</dbReference>
<dbReference type="Pfam" id="PF00285">
    <property type="entry name" value="Citrate_synt"/>
    <property type="match status" value="1"/>
</dbReference>
<dbReference type="GO" id="GO:0046912">
    <property type="term" value="F:acyltransferase activity, acyl groups converted into alkyl on transfer"/>
    <property type="evidence" value="ECO:0007669"/>
    <property type="project" value="InterPro"/>
</dbReference>
<dbReference type="InterPro" id="IPR016142">
    <property type="entry name" value="Citrate_synth-like_lrg_a-sub"/>
</dbReference>
<dbReference type="SUPFAM" id="SSF48256">
    <property type="entry name" value="Citrate synthase"/>
    <property type="match status" value="1"/>
</dbReference>
<dbReference type="STRING" id="72664.V4L1P5"/>
<dbReference type="PANTHER" id="PTHR11739">
    <property type="entry name" value="CITRATE SYNTHASE"/>
    <property type="match status" value="1"/>
</dbReference>
<comment type="pathway">
    <text evidence="2">Carbohydrate metabolism; tricarboxylic acid cycle; isocitrate from oxaloacetate: step 1/2.</text>
</comment>
<dbReference type="GO" id="GO:0005759">
    <property type="term" value="C:mitochondrial matrix"/>
    <property type="evidence" value="ECO:0007669"/>
    <property type="project" value="TreeGrafter"/>
</dbReference>
<evidence type="ECO:0000256" key="5">
    <source>
        <dbReference type="ARBA" id="ARBA00022679"/>
    </source>
</evidence>
<dbReference type="OMA" id="DANPAHM"/>
<dbReference type="InterPro" id="IPR016143">
    <property type="entry name" value="Citrate_synth-like_sm_a-sub"/>
</dbReference>
<dbReference type="InterPro" id="IPR019810">
    <property type="entry name" value="Citrate_synthase_AS"/>
</dbReference>
<dbReference type="PANTHER" id="PTHR11739:SF31">
    <property type="entry name" value="CITRATE SYNTHASE"/>
    <property type="match status" value="1"/>
</dbReference>
<dbReference type="Gene3D" id="1.10.580.10">
    <property type="entry name" value="Citrate Synthase, domain 1"/>
    <property type="match status" value="1"/>
</dbReference>
<dbReference type="KEGG" id="eus:EUTSA_v10006483mg"/>
<evidence type="ECO:0000256" key="1">
    <source>
        <dbReference type="ARBA" id="ARBA00004275"/>
    </source>
</evidence>
<dbReference type="GO" id="GO:0006635">
    <property type="term" value="P:fatty acid beta-oxidation"/>
    <property type="evidence" value="ECO:0007669"/>
    <property type="project" value="UniProtKB-ARBA"/>
</dbReference>
<dbReference type="eggNOG" id="KOG2617">
    <property type="taxonomic scope" value="Eukaryota"/>
</dbReference>
<evidence type="ECO:0000256" key="2">
    <source>
        <dbReference type="ARBA" id="ARBA00004751"/>
    </source>
</evidence>
<name>V4L1P5_EUTSA</name>
<protein>
    <recommendedName>
        <fullName evidence="7">Citrate synthase</fullName>
    </recommendedName>
</protein>
<gene>
    <name evidence="8" type="ORF">EUTSA_v10006483mg</name>
</gene>
<dbReference type="Gramene" id="ESQ44205">
    <property type="protein sequence ID" value="ESQ44205"/>
    <property type="gene ID" value="EUTSA_v10006483mg"/>
</dbReference>
<dbReference type="FunFam" id="1.10.580.10:FF:000005">
    <property type="entry name" value="Citrate synthase"/>
    <property type="match status" value="1"/>
</dbReference>
<proteinExistence type="inferred from homology"/>
<keyword evidence="5 7" id="KW-0808">Transferase</keyword>
<comment type="similarity">
    <text evidence="3 7">Belongs to the citrate synthase family.</text>
</comment>
<evidence type="ECO:0000256" key="3">
    <source>
        <dbReference type="ARBA" id="ARBA00010566"/>
    </source>
</evidence>
<keyword evidence="6" id="KW-0576">Peroxisome</keyword>
<keyword evidence="4" id="KW-0816">Tricarboxylic acid cycle</keyword>
<dbReference type="Gene3D" id="1.10.230.10">
    <property type="entry name" value="Cytochrome P450-Terp, domain 2"/>
    <property type="match status" value="1"/>
</dbReference>
<dbReference type="PRINTS" id="PR00143">
    <property type="entry name" value="CITRTSNTHASE"/>
</dbReference>
<dbReference type="FunFam" id="1.10.230.10:FF:000002">
    <property type="entry name" value="Citrate synthase"/>
    <property type="match status" value="1"/>
</dbReference>
<evidence type="ECO:0000256" key="4">
    <source>
        <dbReference type="ARBA" id="ARBA00022532"/>
    </source>
</evidence>
<dbReference type="GO" id="GO:0005975">
    <property type="term" value="P:carbohydrate metabolic process"/>
    <property type="evidence" value="ECO:0007669"/>
    <property type="project" value="TreeGrafter"/>
</dbReference>
<evidence type="ECO:0000313" key="9">
    <source>
        <dbReference type="Proteomes" id="UP000030689"/>
    </source>
</evidence>
<dbReference type="PROSITE" id="PS00480">
    <property type="entry name" value="CITRATE_SYNTHASE"/>
    <property type="match status" value="1"/>
</dbReference>
<dbReference type="EMBL" id="KI517455">
    <property type="protein sequence ID" value="ESQ44205.1"/>
    <property type="molecule type" value="Genomic_DNA"/>
</dbReference>
<dbReference type="InterPro" id="IPR036969">
    <property type="entry name" value="Citrate_synthase_sf"/>
</dbReference>
<dbReference type="GO" id="GO:0005777">
    <property type="term" value="C:peroxisome"/>
    <property type="evidence" value="ECO:0007669"/>
    <property type="project" value="UniProtKB-SubCell"/>
</dbReference>